<keyword evidence="1" id="KW-0862">Zinc</keyword>
<evidence type="ECO:0000313" key="3">
    <source>
        <dbReference type="EMBL" id="KAK4543331.1"/>
    </source>
</evidence>
<evidence type="ECO:0000313" key="4">
    <source>
        <dbReference type="Proteomes" id="UP001324427"/>
    </source>
</evidence>
<dbReference type="InterPro" id="IPR013083">
    <property type="entry name" value="Znf_RING/FYVE/PHD"/>
</dbReference>
<name>A0AAV9JE94_9PEZI</name>
<dbReference type="PROSITE" id="PS50089">
    <property type="entry name" value="ZF_RING_2"/>
    <property type="match status" value="1"/>
</dbReference>
<dbReference type="EMBL" id="JAVFHQ010000033">
    <property type="protein sequence ID" value="KAK4543331.1"/>
    <property type="molecule type" value="Genomic_DNA"/>
</dbReference>
<sequence length="492" mass="56426">MENVNSPEGVSIFKPHHLVMLVYPFKDLLRGESEELALAPVYDSALRDEPKPLISDVAVIHNTSRDNWPETRFFSCTQACFGSTDLWASKGDFSDDSRLIHDMKLATSGHGITKLRILTYKTHASGEPMDMLRIARRTVFRLAKGKDQKSFAEYEMQLKTYDAIDRPEQWSLDIRDLIRGFSDRAFRHVEVRSKMQLIPDHSVTWKSARRMPFEDVLSTVSSAVSLTTVGADEQCLTCVQEFNNNERQPIALRCNPKHILCRACMLEWCHAEGPEKMSCPHCRRRVFDDDATIAWLKYGVRGKAYDRDERFDDWENFERSCTDLDKNHAENDKQEITVRSEALHHIWESLVAGALLQSACSTPLHLQPARTPEVAILNEALRGALLSLHGRYLPISDLFARLMKSVNHVFIQRCLQSSVSKTIPGHVAKRLKLECPAVDDIGLRPGFNEFARRTVSRMLRHAQLRVCRCQPVYYHFHGLREYYNPDAKACRP</sequence>
<proteinExistence type="predicted"/>
<comment type="caution">
    <text evidence="3">The sequence shown here is derived from an EMBL/GenBank/DDBJ whole genome shotgun (WGS) entry which is preliminary data.</text>
</comment>
<dbReference type="SUPFAM" id="SSF57850">
    <property type="entry name" value="RING/U-box"/>
    <property type="match status" value="1"/>
</dbReference>
<protein>
    <recommendedName>
        <fullName evidence="2">RING-type domain-containing protein</fullName>
    </recommendedName>
</protein>
<dbReference type="AlphaFoldDB" id="A0AAV9JE94"/>
<evidence type="ECO:0000259" key="2">
    <source>
        <dbReference type="PROSITE" id="PS50089"/>
    </source>
</evidence>
<gene>
    <name evidence="3" type="ORF">LTR36_005690</name>
</gene>
<feature type="domain" description="RING-type" evidence="2">
    <location>
        <begin position="235"/>
        <end position="283"/>
    </location>
</feature>
<keyword evidence="4" id="KW-1185">Reference proteome</keyword>
<reference evidence="3 4" key="1">
    <citation type="submission" date="2021-11" db="EMBL/GenBank/DDBJ databases">
        <title>Black yeast isolated from Biological Soil Crust.</title>
        <authorList>
            <person name="Kurbessoian T."/>
        </authorList>
    </citation>
    <scope>NUCLEOTIDE SEQUENCE [LARGE SCALE GENOMIC DNA]</scope>
    <source>
        <strain evidence="3 4">CCFEE 5522</strain>
    </source>
</reference>
<dbReference type="Gene3D" id="3.30.40.10">
    <property type="entry name" value="Zinc/RING finger domain, C3HC4 (zinc finger)"/>
    <property type="match status" value="1"/>
</dbReference>
<dbReference type="GO" id="GO:0008270">
    <property type="term" value="F:zinc ion binding"/>
    <property type="evidence" value="ECO:0007669"/>
    <property type="project" value="UniProtKB-KW"/>
</dbReference>
<dbReference type="Proteomes" id="UP001324427">
    <property type="component" value="Unassembled WGS sequence"/>
</dbReference>
<accession>A0AAV9JE94</accession>
<evidence type="ECO:0000256" key="1">
    <source>
        <dbReference type="PROSITE-ProRule" id="PRU00175"/>
    </source>
</evidence>
<keyword evidence="1" id="KW-0479">Metal-binding</keyword>
<dbReference type="InterPro" id="IPR001841">
    <property type="entry name" value="Znf_RING"/>
</dbReference>
<organism evidence="3 4">
    <name type="scientific">Oleoguttula mirabilis</name>
    <dbReference type="NCBI Taxonomy" id="1507867"/>
    <lineage>
        <taxon>Eukaryota</taxon>
        <taxon>Fungi</taxon>
        <taxon>Dikarya</taxon>
        <taxon>Ascomycota</taxon>
        <taxon>Pezizomycotina</taxon>
        <taxon>Dothideomycetes</taxon>
        <taxon>Dothideomycetidae</taxon>
        <taxon>Mycosphaerellales</taxon>
        <taxon>Teratosphaeriaceae</taxon>
        <taxon>Oleoguttula</taxon>
    </lineage>
</organism>
<keyword evidence="1" id="KW-0863">Zinc-finger</keyword>